<gene>
    <name evidence="2" type="ORF">N7458_008329</name>
</gene>
<feature type="compositionally biased region" description="Polar residues" evidence="1">
    <location>
        <begin position="1"/>
        <end position="19"/>
    </location>
</feature>
<sequence>METHSTMINPPRSTRNSIPPSFPEEMDALTSFIDDKTLTPRSKLDEFRRFFDFKSEFWNKFHRQIKEHVLLTSTWAEMQLSETNREAVAATFLEQVGSEFWSKENQEKYLLEDHIKNGHVCAYPRDKKTMIKALAFLLEKDAKNRRGSVSQDVSFPNLRVLFPICVLLVPQAQSSSSPLPDPPPSGCEVTATVKKSSSRASTPTRLFRIPKTPKTPKTPQATQSMRSTSVARESRTLNSPAPSTPTPVTRGLLGTVENARVSSAVATHAAPSHEITQLCCQVSMGLAENFFTQFSDIAPNTLATYFLVQEQGNQGEPVCVPFRNFEDYKTSDEFLDEMEKRCCEHDPSMLQLFEDVWKFSHAVVLLQWSGVSFMMRRETDDLQSLANRIGCAWRAKENGELQAFEFVIRVTLKKD</sequence>
<feature type="compositionally biased region" description="Polar residues" evidence="1">
    <location>
        <begin position="193"/>
        <end position="204"/>
    </location>
</feature>
<proteinExistence type="predicted"/>
<feature type="compositionally biased region" description="Polar residues" evidence="1">
    <location>
        <begin position="220"/>
        <end position="241"/>
    </location>
</feature>
<feature type="region of interest" description="Disordered" evidence="1">
    <location>
        <begin position="1"/>
        <end position="21"/>
    </location>
</feature>
<accession>A0AAD6C3M5</accession>
<dbReference type="AlphaFoldDB" id="A0AAD6C3M5"/>
<dbReference type="EMBL" id="JAPVEA010000007">
    <property type="protein sequence ID" value="KAJ5444457.1"/>
    <property type="molecule type" value="Genomic_DNA"/>
</dbReference>
<evidence type="ECO:0000313" key="2">
    <source>
        <dbReference type="EMBL" id="KAJ5444457.1"/>
    </source>
</evidence>
<protein>
    <submittedName>
        <fullName evidence="2">Uncharacterized protein</fullName>
    </submittedName>
</protein>
<evidence type="ECO:0000313" key="3">
    <source>
        <dbReference type="Proteomes" id="UP001213681"/>
    </source>
</evidence>
<organism evidence="2 3">
    <name type="scientific">Penicillium daleae</name>
    <dbReference type="NCBI Taxonomy" id="63821"/>
    <lineage>
        <taxon>Eukaryota</taxon>
        <taxon>Fungi</taxon>
        <taxon>Dikarya</taxon>
        <taxon>Ascomycota</taxon>
        <taxon>Pezizomycotina</taxon>
        <taxon>Eurotiomycetes</taxon>
        <taxon>Eurotiomycetidae</taxon>
        <taxon>Eurotiales</taxon>
        <taxon>Aspergillaceae</taxon>
        <taxon>Penicillium</taxon>
    </lineage>
</organism>
<feature type="region of interest" description="Disordered" evidence="1">
    <location>
        <begin position="173"/>
        <end position="249"/>
    </location>
</feature>
<dbReference type="GeneID" id="81601954"/>
<keyword evidence="3" id="KW-1185">Reference proteome</keyword>
<comment type="caution">
    <text evidence="2">The sequence shown here is derived from an EMBL/GenBank/DDBJ whole genome shotgun (WGS) entry which is preliminary data.</text>
</comment>
<feature type="compositionally biased region" description="Low complexity" evidence="1">
    <location>
        <begin position="210"/>
        <end position="219"/>
    </location>
</feature>
<evidence type="ECO:0000256" key="1">
    <source>
        <dbReference type="SAM" id="MobiDB-lite"/>
    </source>
</evidence>
<name>A0AAD6C3M5_9EURO</name>
<reference evidence="2" key="1">
    <citation type="submission" date="2022-12" db="EMBL/GenBank/DDBJ databases">
        <authorList>
            <person name="Petersen C."/>
        </authorList>
    </citation>
    <scope>NUCLEOTIDE SEQUENCE</scope>
    <source>
        <strain evidence="2">IBT 16125</strain>
    </source>
</reference>
<dbReference type="RefSeq" id="XP_056764537.1">
    <property type="nucleotide sequence ID" value="XM_056911711.1"/>
</dbReference>
<dbReference type="Proteomes" id="UP001213681">
    <property type="component" value="Unassembled WGS sequence"/>
</dbReference>
<reference evidence="2" key="2">
    <citation type="journal article" date="2023" name="IMA Fungus">
        <title>Comparative genomic study of the Penicillium genus elucidates a diverse pangenome and 15 lateral gene transfer events.</title>
        <authorList>
            <person name="Petersen C."/>
            <person name="Sorensen T."/>
            <person name="Nielsen M.R."/>
            <person name="Sondergaard T.E."/>
            <person name="Sorensen J.L."/>
            <person name="Fitzpatrick D.A."/>
            <person name="Frisvad J.C."/>
            <person name="Nielsen K.L."/>
        </authorList>
    </citation>
    <scope>NUCLEOTIDE SEQUENCE</scope>
    <source>
        <strain evidence="2">IBT 16125</strain>
    </source>
</reference>